<reference evidence="6" key="6">
    <citation type="submission" date="2023-01" db="EMBL/GenBank/DDBJ databases">
        <title>Human gut microbiome strain richness.</title>
        <authorList>
            <person name="Chen-Liaw A."/>
        </authorList>
    </citation>
    <scope>NUCLEOTIDE SEQUENCE</scope>
    <source>
        <strain evidence="6">D35st1_E5_D35t1_190705</strain>
    </source>
</reference>
<dbReference type="Proteomes" id="UP001221009">
    <property type="component" value="Chromosome"/>
</dbReference>
<dbReference type="Proteomes" id="UP000471216">
    <property type="component" value="Unassembled WGS sequence"/>
</dbReference>
<evidence type="ECO:0000313" key="6">
    <source>
        <dbReference type="EMBL" id="MDB9137218.1"/>
    </source>
</evidence>
<dbReference type="EMBL" id="JAJCNI010000007">
    <property type="protein sequence ID" value="MCB6517665.1"/>
    <property type="molecule type" value="Genomic_DNA"/>
</dbReference>
<reference evidence="13 14" key="1">
    <citation type="submission" date="2015-09" db="EMBL/GenBank/DDBJ databases">
        <authorList>
            <consortium name="Pathogen Informatics"/>
        </authorList>
    </citation>
    <scope>NUCLEOTIDE SEQUENCE [LARGE SCALE GENOMIC DNA]</scope>
    <source>
        <strain evidence="3 14">2789STDY5608822</strain>
        <strain evidence="4 13">2789STDY5834948</strain>
    </source>
</reference>
<dbReference type="EMBL" id="QSJN01000004">
    <property type="protein sequence ID" value="RHD75815.1"/>
    <property type="molecule type" value="Genomic_DNA"/>
</dbReference>
<reference evidence="11 16" key="4">
    <citation type="submission" date="2019-07" db="EMBL/GenBank/DDBJ databases">
        <title>Genome sequencing of Parabacteroides distasonis iSURF_7.</title>
        <authorList>
            <person name="Degefu H.N."/>
            <person name="Ruoff K.L."/>
            <person name="Price C.E."/>
            <person name="Valls R.A."/>
            <person name="O'Toole G.A."/>
        </authorList>
    </citation>
    <scope>NUCLEOTIDE SEQUENCE [LARGE SCALE GENOMIC DNA]</scope>
    <source>
        <strain evidence="11 16">CFPLTA003_1B</strain>
    </source>
</reference>
<evidence type="ECO:0000313" key="15">
    <source>
        <dbReference type="Proteomes" id="UP000284660"/>
    </source>
</evidence>
<dbReference type="EMBL" id="CYYK01000003">
    <property type="protein sequence ID" value="CUN83207.1"/>
    <property type="molecule type" value="Genomic_DNA"/>
</dbReference>
<evidence type="ECO:0000313" key="4">
    <source>
        <dbReference type="EMBL" id="CUP90790.1"/>
    </source>
</evidence>
<dbReference type="EMBL" id="JAQMPX010000008">
    <property type="protein sequence ID" value="MDB9137218.1"/>
    <property type="molecule type" value="Genomic_DNA"/>
</dbReference>
<proteinExistence type="predicted"/>
<dbReference type="Proteomes" id="UP000284660">
    <property type="component" value="Unassembled WGS sequence"/>
</dbReference>
<dbReference type="Proteomes" id="UP001198806">
    <property type="component" value="Unassembled WGS sequence"/>
</dbReference>
<name>A0A174A4H2_PARDI</name>
<evidence type="ECO:0000313" key="14">
    <source>
        <dbReference type="Proteomes" id="UP000095455"/>
    </source>
</evidence>
<evidence type="ECO:0000313" key="9">
    <source>
        <dbReference type="EMBL" id="MRZ08626.1"/>
    </source>
</evidence>
<feature type="domain" description="3-keto-alpha-glucoside-1,2-lyase/3-keto-2-hydroxy-glucal hydratase" evidence="2">
    <location>
        <begin position="69"/>
        <end position="263"/>
    </location>
</feature>
<dbReference type="PROSITE" id="PS51257">
    <property type="entry name" value="PROKAR_LIPOPROTEIN"/>
    <property type="match status" value="1"/>
</dbReference>
<evidence type="ECO:0000313" key="11">
    <source>
        <dbReference type="EMBL" id="TWV57651.1"/>
    </source>
</evidence>
<dbReference type="AlphaFoldDB" id="A0A174A4H2"/>
<evidence type="ECO:0000313" key="19">
    <source>
        <dbReference type="Proteomes" id="UP000471216"/>
    </source>
</evidence>
<evidence type="ECO:0000313" key="5">
    <source>
        <dbReference type="EMBL" id="MCB6517665.1"/>
    </source>
</evidence>
<dbReference type="Proteomes" id="UP000095332">
    <property type="component" value="Unassembled WGS sequence"/>
</dbReference>
<evidence type="ECO:0000313" key="18">
    <source>
        <dbReference type="Proteomes" id="UP000461276"/>
    </source>
</evidence>
<reference evidence="10 15" key="2">
    <citation type="submission" date="2018-08" db="EMBL/GenBank/DDBJ databases">
        <title>A genome reference for cultivated species of the human gut microbiota.</title>
        <authorList>
            <person name="Zou Y."/>
            <person name="Xue W."/>
            <person name="Luo G."/>
        </authorList>
    </citation>
    <scope>NUCLEOTIDE SEQUENCE [LARGE SCALE GENOMIC DNA]</scope>
    <source>
        <strain evidence="10 15">AM30-4</strain>
    </source>
</reference>
<dbReference type="RefSeq" id="WP_008772537.1">
    <property type="nucleotide sequence ID" value="NZ_BAABYH010000001.1"/>
</dbReference>
<evidence type="ECO:0000313" key="7">
    <source>
        <dbReference type="EMBL" id="MRY83890.1"/>
    </source>
</evidence>
<dbReference type="SMR" id="A0A174A4H2"/>
<evidence type="ECO:0000259" key="2">
    <source>
        <dbReference type="Pfam" id="PF06439"/>
    </source>
</evidence>
<keyword evidence="1" id="KW-0732">Signal</keyword>
<evidence type="ECO:0000313" key="16">
    <source>
        <dbReference type="Proteomes" id="UP000315827"/>
    </source>
</evidence>
<dbReference type="OMA" id="QLQDHGN"/>
<dbReference type="GO" id="GO:0016787">
    <property type="term" value="F:hydrolase activity"/>
    <property type="evidence" value="ECO:0007669"/>
    <property type="project" value="InterPro"/>
</dbReference>
<protein>
    <submittedName>
        <fullName evidence="7">DUF1080 domain-containing protein</fullName>
    </submittedName>
    <submittedName>
        <fullName evidence="3">Domain of Uncharacterized Function (DUF1080)</fullName>
    </submittedName>
</protein>
<dbReference type="EMBL" id="WKMW01000004">
    <property type="protein sequence ID" value="MRY83890.1"/>
    <property type="molecule type" value="Genomic_DNA"/>
</dbReference>
<evidence type="ECO:0000313" key="13">
    <source>
        <dbReference type="Proteomes" id="UP000095332"/>
    </source>
</evidence>
<reference evidence="17 18" key="3">
    <citation type="journal article" date="2019" name="Nat. Med.">
        <title>A library of human gut bacterial isolates paired with longitudinal multiomics data enables mechanistic microbiome research.</title>
        <authorList>
            <person name="Poyet M."/>
            <person name="Groussin M."/>
            <person name="Gibbons S.M."/>
            <person name="Avila-Pacheco J."/>
            <person name="Jiang X."/>
            <person name="Kearney S.M."/>
            <person name="Perrotta A.R."/>
            <person name="Berdy B."/>
            <person name="Zhao S."/>
            <person name="Lieberman T.D."/>
            <person name="Swanson P.K."/>
            <person name="Smith M."/>
            <person name="Roesemann S."/>
            <person name="Alexander J.E."/>
            <person name="Rich S.A."/>
            <person name="Livny J."/>
            <person name="Vlamakis H."/>
            <person name="Clish C."/>
            <person name="Bullock K."/>
            <person name="Deik A."/>
            <person name="Scott J."/>
            <person name="Pierce K.A."/>
            <person name="Xavier R.J."/>
            <person name="Alm E.J."/>
        </authorList>
    </citation>
    <scope>NUCLEOTIDE SEQUENCE [LARGE SCALE GENOMIC DNA]</scope>
    <source>
        <strain evidence="9 19">BIOML-A10</strain>
        <strain evidence="7 17">BIOML-A11</strain>
        <strain evidence="8 18">BIOML-A9</strain>
    </source>
</reference>
<dbReference type="Proteomes" id="UP001211522">
    <property type="component" value="Unassembled WGS sequence"/>
</dbReference>
<sequence length="265" mass="29297">MNKRLLTVAAFALAGCVTVVAQDKKKEFKMPTGYAGITHEMSEFYEPVPPVVTPGTDLKGGGFTAPSDAIVLFDGKDLSAWESVKGGAAEWDVHDGVFTVNKKKGDIQTKQKFNDFQMHIEWQVPTNITGESQSRGNSGIFLQGMYEVQVLDCYNNPTYVNGQTGSIYKQSIPLANAMRKPGEWNVYDIIYTAPTFKEDGSYRTHPTVTVIQNGVVLQNHTTILGTTEWIGFPQVKKHGAGPIILQSHGDPSEPISFRNIWIREL</sequence>
<reference evidence="12" key="7">
    <citation type="submission" date="2023-03" db="EMBL/GenBank/DDBJ databases">
        <title>Parabacteroides distasonis, a bacteria resistant against UC.</title>
        <authorList>
            <person name="Dai W."/>
        </authorList>
    </citation>
    <scope>NUCLEOTIDE SEQUENCE</scope>
    <source>
        <strain evidence="12">F1-28</strain>
    </source>
</reference>
<dbReference type="Proteomes" id="UP000461276">
    <property type="component" value="Unassembled WGS sequence"/>
</dbReference>
<accession>A0A174A4H2</accession>
<evidence type="ECO:0000313" key="12">
    <source>
        <dbReference type="EMBL" id="WET64334.1"/>
    </source>
</evidence>
<dbReference type="Proteomes" id="UP000450599">
    <property type="component" value="Unassembled WGS sequence"/>
</dbReference>
<evidence type="ECO:0000313" key="3">
    <source>
        <dbReference type="EMBL" id="CUN83207.1"/>
    </source>
</evidence>
<dbReference type="OrthoDB" id="176168at2"/>
<feature type="chain" id="PRO_5014533276" evidence="1">
    <location>
        <begin position="22"/>
        <end position="265"/>
    </location>
</feature>
<dbReference type="InterPro" id="IPR010496">
    <property type="entry name" value="AL/BT2_dom"/>
</dbReference>
<dbReference type="Gene3D" id="2.60.120.560">
    <property type="entry name" value="Exo-inulinase, domain 1"/>
    <property type="match status" value="1"/>
</dbReference>
<dbReference type="EMBL" id="WKMY01000002">
    <property type="protein sequence ID" value="MRY92613.1"/>
    <property type="molecule type" value="Genomic_DNA"/>
</dbReference>
<reference evidence="5" key="5">
    <citation type="submission" date="2021-10" db="EMBL/GenBank/DDBJ databases">
        <title>Collection of gut derived symbiotic bacterial strains cultured from healthy donors.</title>
        <authorList>
            <person name="Lin H."/>
            <person name="Littmann E."/>
            <person name="Kohout C."/>
            <person name="Pamer E.G."/>
        </authorList>
    </citation>
    <scope>NUCLEOTIDE SEQUENCE</scope>
    <source>
        <strain evidence="5">DFI.2.94</strain>
    </source>
</reference>
<organism evidence="7 17">
    <name type="scientific">Parabacteroides distasonis</name>
    <dbReference type="NCBI Taxonomy" id="823"/>
    <lineage>
        <taxon>Bacteria</taxon>
        <taxon>Pseudomonadati</taxon>
        <taxon>Bacteroidota</taxon>
        <taxon>Bacteroidia</taxon>
        <taxon>Bacteroidales</taxon>
        <taxon>Tannerellaceae</taxon>
        <taxon>Parabacteroides</taxon>
    </lineage>
</organism>
<dbReference type="EMBL" id="VOHW01000026">
    <property type="protein sequence ID" value="TWV57651.1"/>
    <property type="molecule type" value="Genomic_DNA"/>
</dbReference>
<dbReference type="EMBL" id="CZBM01000002">
    <property type="protein sequence ID" value="CUP90790.1"/>
    <property type="molecule type" value="Genomic_DNA"/>
</dbReference>
<dbReference type="Proteomes" id="UP000095455">
    <property type="component" value="Unassembled WGS sequence"/>
</dbReference>
<dbReference type="EMBL" id="CP120353">
    <property type="protein sequence ID" value="WET64334.1"/>
    <property type="molecule type" value="Genomic_DNA"/>
</dbReference>
<dbReference type="Proteomes" id="UP000315827">
    <property type="component" value="Unassembled WGS sequence"/>
</dbReference>
<dbReference type="Pfam" id="PF06439">
    <property type="entry name" value="3keto-disac_hyd"/>
    <property type="match status" value="1"/>
</dbReference>
<evidence type="ECO:0000313" key="17">
    <source>
        <dbReference type="Proteomes" id="UP000450599"/>
    </source>
</evidence>
<gene>
    <name evidence="10" type="ORF">DW782_09260</name>
    <name evidence="3" type="ORF">ERS852380_01104</name>
    <name evidence="4" type="ORF">ERS852560_00948</name>
    <name evidence="11" type="ORF">FSA05_22760</name>
    <name evidence="9" type="ORF">GKD54_20980</name>
    <name evidence="7" type="ORF">GKD58_06435</name>
    <name evidence="8" type="ORF">GKD67_05070</name>
    <name evidence="5" type="ORF">LI194_07645</name>
    <name evidence="12" type="ORF">P2T59_22060</name>
    <name evidence="6" type="ORF">PN612_01685</name>
</gene>
<evidence type="ECO:0000313" key="10">
    <source>
        <dbReference type="EMBL" id="RHD75815.1"/>
    </source>
</evidence>
<dbReference type="EMBL" id="WKMX01000026">
    <property type="protein sequence ID" value="MRZ08626.1"/>
    <property type="molecule type" value="Genomic_DNA"/>
</dbReference>
<evidence type="ECO:0000313" key="8">
    <source>
        <dbReference type="EMBL" id="MRY92613.1"/>
    </source>
</evidence>
<evidence type="ECO:0000256" key="1">
    <source>
        <dbReference type="SAM" id="SignalP"/>
    </source>
</evidence>
<feature type="signal peptide" evidence="1">
    <location>
        <begin position="1"/>
        <end position="21"/>
    </location>
</feature>